<keyword evidence="1" id="KW-1133">Transmembrane helix</keyword>
<name>A0ABS6DSV3_9MOLU</name>
<accession>A0ABS6DSV3</accession>
<evidence type="ECO:0000313" key="3">
    <source>
        <dbReference type="Proteomes" id="UP000812267"/>
    </source>
</evidence>
<evidence type="ECO:0000313" key="2">
    <source>
        <dbReference type="EMBL" id="MBU4693680.1"/>
    </source>
</evidence>
<organism evidence="2 3">
    <name type="scientific">Mycoplasma zalophidermidis</name>
    <dbReference type="NCBI Taxonomy" id="398174"/>
    <lineage>
        <taxon>Bacteria</taxon>
        <taxon>Bacillati</taxon>
        <taxon>Mycoplasmatota</taxon>
        <taxon>Mollicutes</taxon>
        <taxon>Mycoplasmataceae</taxon>
        <taxon>Mycoplasma</taxon>
    </lineage>
</organism>
<gene>
    <name evidence="2" type="ORF">KQ878_02180</name>
</gene>
<comment type="caution">
    <text evidence="2">The sequence shown here is derived from an EMBL/GenBank/DDBJ whole genome shotgun (WGS) entry which is preliminary data.</text>
</comment>
<feature type="transmembrane region" description="Helical" evidence="1">
    <location>
        <begin position="26"/>
        <end position="52"/>
    </location>
</feature>
<reference evidence="2" key="1">
    <citation type="submission" date="2021-06" db="EMBL/GenBank/DDBJ databases">
        <title>Novel Mycoplasma species detected in California sea lions (Zalophus californianus) from the USA.</title>
        <authorList>
            <person name="Volokhov D.V."/>
            <person name="Furtak V.A."/>
            <person name="Zagorodnyaya T.A."/>
        </authorList>
    </citation>
    <scope>NUCLEOTIDE SEQUENCE [LARGE SCALE GENOMIC DNA]</scope>
    <source>
        <strain evidence="2">CSL 4779</strain>
    </source>
</reference>
<keyword evidence="1" id="KW-0472">Membrane</keyword>
<sequence>MDGSTSTGGNQGIKESFDAIATQIQYYINIVLGAFAGVLTIVIVIIAAIAFFKAGKTESEEERQGQMRRIKWLGIFLIAVVVLWALSPIITSIIKSAIGA</sequence>
<keyword evidence="3" id="KW-1185">Reference proteome</keyword>
<feature type="transmembrane region" description="Helical" evidence="1">
    <location>
        <begin position="72"/>
        <end position="94"/>
    </location>
</feature>
<evidence type="ECO:0000256" key="1">
    <source>
        <dbReference type="SAM" id="Phobius"/>
    </source>
</evidence>
<dbReference type="Proteomes" id="UP000812267">
    <property type="component" value="Unassembled WGS sequence"/>
</dbReference>
<proteinExistence type="predicted"/>
<dbReference type="EMBL" id="JAHMHK010000003">
    <property type="protein sequence ID" value="MBU4693680.1"/>
    <property type="molecule type" value="Genomic_DNA"/>
</dbReference>
<protein>
    <submittedName>
        <fullName evidence="2">Uncharacterized protein</fullName>
    </submittedName>
</protein>
<dbReference type="NCBIfam" id="NF045849">
    <property type="entry name" value="ICE_MMCAP2_0565"/>
    <property type="match status" value="1"/>
</dbReference>
<keyword evidence="1" id="KW-0812">Transmembrane</keyword>